<dbReference type="Proteomes" id="UP000612362">
    <property type="component" value="Unassembled WGS sequence"/>
</dbReference>
<keyword evidence="2" id="KW-1185">Reference proteome</keyword>
<accession>A0A8J3MQ46</accession>
<evidence type="ECO:0000313" key="1">
    <source>
        <dbReference type="EMBL" id="GHO44487.1"/>
    </source>
</evidence>
<proteinExistence type="predicted"/>
<gene>
    <name evidence="1" type="ORF">KSX_26500</name>
</gene>
<comment type="caution">
    <text evidence="1">The sequence shown here is derived from an EMBL/GenBank/DDBJ whole genome shotgun (WGS) entry which is preliminary data.</text>
</comment>
<protein>
    <submittedName>
        <fullName evidence="1">Uncharacterized protein</fullName>
    </submittedName>
</protein>
<dbReference type="AlphaFoldDB" id="A0A8J3MQ46"/>
<organism evidence="1 2">
    <name type="scientific">Ktedonospora formicarum</name>
    <dbReference type="NCBI Taxonomy" id="2778364"/>
    <lineage>
        <taxon>Bacteria</taxon>
        <taxon>Bacillati</taxon>
        <taxon>Chloroflexota</taxon>
        <taxon>Ktedonobacteria</taxon>
        <taxon>Ktedonobacterales</taxon>
        <taxon>Ktedonobacteraceae</taxon>
        <taxon>Ktedonospora</taxon>
    </lineage>
</organism>
<reference evidence="1" key="1">
    <citation type="submission" date="2020-10" db="EMBL/GenBank/DDBJ databases">
        <title>Taxonomic study of unclassified bacteria belonging to the class Ktedonobacteria.</title>
        <authorList>
            <person name="Yabe S."/>
            <person name="Wang C.M."/>
            <person name="Zheng Y."/>
            <person name="Sakai Y."/>
            <person name="Cavaletti L."/>
            <person name="Monciardini P."/>
            <person name="Donadio S."/>
        </authorList>
    </citation>
    <scope>NUCLEOTIDE SEQUENCE</scope>
    <source>
        <strain evidence="1">SOSP1-1</strain>
    </source>
</reference>
<evidence type="ECO:0000313" key="2">
    <source>
        <dbReference type="Proteomes" id="UP000612362"/>
    </source>
</evidence>
<sequence>MTQDIIKNGKREKFAIGNLISHEQSSHIPEPQTPNKLLALQIGVTSVFHYSSSSTIEYTI</sequence>
<dbReference type="EMBL" id="BNJF01000001">
    <property type="protein sequence ID" value="GHO44487.1"/>
    <property type="molecule type" value="Genomic_DNA"/>
</dbReference>
<name>A0A8J3MQ46_9CHLR</name>